<dbReference type="EMBL" id="MCHX01000069">
    <property type="protein sequence ID" value="OFJ51346.1"/>
    <property type="molecule type" value="Genomic_DNA"/>
</dbReference>
<gene>
    <name evidence="1" type="ORF">BEL07_23170</name>
</gene>
<evidence type="ECO:0000313" key="1">
    <source>
        <dbReference type="EMBL" id="OFJ51346.1"/>
    </source>
</evidence>
<dbReference type="OrthoDB" id="4555700at2"/>
<protein>
    <submittedName>
        <fullName evidence="1">Uncharacterized protein</fullName>
    </submittedName>
</protein>
<dbReference type="Proteomes" id="UP000178953">
    <property type="component" value="Unassembled WGS sequence"/>
</dbReference>
<organism evidence="1 2">
    <name type="scientific">Mycolicibacterium grossiae</name>
    <dbReference type="NCBI Taxonomy" id="1552759"/>
    <lineage>
        <taxon>Bacteria</taxon>
        <taxon>Bacillati</taxon>
        <taxon>Actinomycetota</taxon>
        <taxon>Actinomycetes</taxon>
        <taxon>Mycobacteriales</taxon>
        <taxon>Mycobacteriaceae</taxon>
        <taxon>Mycolicibacterium</taxon>
    </lineage>
</organism>
<dbReference type="AlphaFoldDB" id="A0A1E8PYY9"/>
<reference evidence="1 2" key="1">
    <citation type="submission" date="2016-09" db="EMBL/GenBank/DDBJ databases">
        <title>genome sequence of Mycobacterium sp. 739 SCH.</title>
        <authorList>
            <person name="Greninger A.L."/>
            <person name="Qin X."/>
            <person name="Jerome K."/>
            <person name="Vora S."/>
            <person name="Quinn K."/>
        </authorList>
    </citation>
    <scope>NUCLEOTIDE SEQUENCE [LARGE SCALE GENOMIC DNA]</scope>
    <source>
        <strain evidence="1 2">SCH</strain>
    </source>
</reference>
<sequence>MTTTHDARTARSGGHASRLGKYDLRVTARDAVDVVASAGGWLVDRAMAGWSVTVALPALCDPSPLRILGVTAPVAEDDDATAPLRSESLAASADALAVDEDLRRSLLHAAARHAAEVTLWGDASVAPDGFLPVRHVLSGAARAFKARALLAAGLDVPVGRAETFWTSTGALGDHSDLTPEVATSLAQR</sequence>
<accession>A0A1E8PYY9</accession>
<comment type="caution">
    <text evidence="1">The sequence shown here is derived from an EMBL/GenBank/DDBJ whole genome shotgun (WGS) entry which is preliminary data.</text>
</comment>
<name>A0A1E8PYY9_9MYCO</name>
<dbReference type="RefSeq" id="WP_070355418.1">
    <property type="nucleotide sequence ID" value="NZ_CP043474.1"/>
</dbReference>
<keyword evidence="2" id="KW-1185">Reference proteome</keyword>
<evidence type="ECO:0000313" key="2">
    <source>
        <dbReference type="Proteomes" id="UP000178953"/>
    </source>
</evidence>
<proteinExistence type="predicted"/>